<evidence type="ECO:0000313" key="9">
    <source>
        <dbReference type="Proteomes" id="UP000253817"/>
    </source>
</evidence>
<dbReference type="SUPFAM" id="SSF56425">
    <property type="entry name" value="Succinate dehydrogenase/fumarate reductase flavoprotein, catalytic domain"/>
    <property type="match status" value="1"/>
</dbReference>
<dbReference type="AlphaFoldDB" id="A0A3N0J2G0"/>
<dbReference type="PANTHER" id="PTHR43400">
    <property type="entry name" value="FUMARATE REDUCTASE"/>
    <property type="match status" value="1"/>
</dbReference>
<gene>
    <name evidence="7" type="ORF">C1876_01145</name>
    <name evidence="8" type="ORF">DMP09_00495</name>
</gene>
<evidence type="ECO:0000256" key="1">
    <source>
        <dbReference type="ARBA" id="ARBA00001974"/>
    </source>
</evidence>
<dbReference type="PROSITE" id="PS51318">
    <property type="entry name" value="TAT"/>
    <property type="match status" value="1"/>
</dbReference>
<sequence>MRGRSFPKRGRRPRAATRAAPPADERRSGMAHANEGFSRRDFLRGAGVAATAVAVAGVAGCATAGSGAQGAADVKWDRETEVLVLGFGGAGAVAAAAAHEEGAEVLILEKAPKEGGGTTRISTGYSSIVLDPKGALEYLRTQVKGLTPQEVFETYVQEGATLTDWLDDHGIAYTDVSSVLGSDYKNWPGSDAFGAVGFTNADGTNSGTAVFDWATQYMADNGIEILFDARAYQLVQDPSTREVIGVRARHADGSEMAVHAKKAVIMCTGGFECNDEMIGNYLVPSPLAREGWMFNTGDGVKMGQEIGADLWHMNMLDAYGVTFTAPGDVTGRFGLNGATCATGSFMWVNRNGKRFMCENPSNIGTPLAHRSVNRFALFDDIPGKLPLGYDSSYRDIPFYLLIDQKQFEAAPLYDNNQTAGCGLIDKELGGVEPWSEDNKQELEKGWILKGDTVEELVKRMNANSADEGYHMDPADLQATIDAYNADCAAGVDTLFDRPATVNDAPNLVPLDTPPYYALRLMPCMNTTKGGPVKNGNAQILDTHGEVIPRLYEAGTLGHTAAQVYCIFGANLAECFNFGRIAGRNAAAETPLEA</sequence>
<evidence type="ECO:0000256" key="5">
    <source>
        <dbReference type="SAM" id="MobiDB-lite"/>
    </source>
</evidence>
<keyword evidence="9" id="KW-1185">Reference proteome</keyword>
<reference evidence="10" key="2">
    <citation type="submission" date="2018-05" db="EMBL/GenBank/DDBJ databases">
        <title>Genome Sequencing of selected type strains of the family Eggerthellaceae.</title>
        <authorList>
            <person name="Danylec N."/>
            <person name="Stoll D.A."/>
            <person name="Doetsch A."/>
            <person name="Huch M."/>
        </authorList>
    </citation>
    <scope>NUCLEOTIDE SEQUENCE [LARGE SCALE GENOMIC DNA]</scope>
    <source>
        <strain evidence="10">DSM 16107</strain>
    </source>
</reference>
<keyword evidence="4" id="KW-0560">Oxidoreductase</keyword>
<accession>A0A3N0J2G0</accession>
<dbReference type="InterPro" id="IPR027477">
    <property type="entry name" value="Succ_DH/fumarate_Rdtase_cat_sf"/>
</dbReference>
<reference evidence="8" key="3">
    <citation type="journal article" date="2019" name="Microbiol. Resour. Announc.">
        <title>Draft Genome Sequences of Type Strains of Gordonibacter faecihominis, Paraeggerthella hongkongensis, Parvibacter caecicola,Slackia equolifaciens, Slackia faecicanis, and Slackia isoflavoniconvertens.</title>
        <authorList>
            <person name="Danylec N."/>
            <person name="Stoll D.A."/>
            <person name="Dotsch A."/>
            <person name="Huch M."/>
        </authorList>
    </citation>
    <scope>NUCLEOTIDE SEQUENCE</scope>
    <source>
        <strain evidence="8">DSM 16107</strain>
    </source>
</reference>
<evidence type="ECO:0000313" key="8">
    <source>
        <dbReference type="EMBL" id="RNM43404.1"/>
    </source>
</evidence>
<dbReference type="PANTHER" id="PTHR43400:SF10">
    <property type="entry name" value="3-OXOSTEROID 1-DEHYDROGENASE"/>
    <property type="match status" value="1"/>
</dbReference>
<dbReference type="InterPro" id="IPR036188">
    <property type="entry name" value="FAD/NAD-bd_sf"/>
</dbReference>
<keyword evidence="3" id="KW-0274">FAD</keyword>
<evidence type="ECO:0000259" key="6">
    <source>
        <dbReference type="Pfam" id="PF00890"/>
    </source>
</evidence>
<dbReference type="InterPro" id="IPR006311">
    <property type="entry name" value="TAT_signal"/>
</dbReference>
<name>A0A3N0J2G0_9ACTN</name>
<protein>
    <recommendedName>
        <fullName evidence="6">FAD-dependent oxidoreductase 2 FAD-binding domain-containing protein</fullName>
    </recommendedName>
</protein>
<dbReference type="EMBL" id="PPTT01000002">
    <property type="protein sequence ID" value="RDB71389.1"/>
    <property type="molecule type" value="Genomic_DNA"/>
</dbReference>
<evidence type="ECO:0000256" key="4">
    <source>
        <dbReference type="ARBA" id="ARBA00023002"/>
    </source>
</evidence>
<dbReference type="Proteomes" id="UP000253817">
    <property type="component" value="Unassembled WGS sequence"/>
</dbReference>
<keyword evidence="2" id="KW-0285">Flavoprotein</keyword>
<evidence type="ECO:0000256" key="2">
    <source>
        <dbReference type="ARBA" id="ARBA00022630"/>
    </source>
</evidence>
<dbReference type="InterPro" id="IPR050315">
    <property type="entry name" value="FAD-oxidoreductase_2"/>
</dbReference>
<comment type="caution">
    <text evidence="8">The sequence shown here is derived from an EMBL/GenBank/DDBJ whole genome shotgun (WGS) entry which is preliminary data.</text>
</comment>
<reference evidence="7 9" key="1">
    <citation type="journal article" date="2018" name="Elife">
        <title>Discovery and characterization of a prevalent human gut bacterial enzyme sufficient for the inactivation of a family of plant toxins.</title>
        <authorList>
            <person name="Koppel N."/>
            <person name="Bisanz J.E."/>
            <person name="Pandelia M.E."/>
            <person name="Turnbaugh P.J."/>
            <person name="Balskus E.P."/>
        </authorList>
    </citation>
    <scope>NUCLEOTIDE SEQUENCE [LARGE SCALE GENOMIC DNA]</scope>
    <source>
        <strain evidence="7 9">DSM 16107</strain>
    </source>
</reference>
<evidence type="ECO:0000256" key="3">
    <source>
        <dbReference type="ARBA" id="ARBA00022827"/>
    </source>
</evidence>
<comment type="cofactor">
    <cofactor evidence="1">
        <name>FAD</name>
        <dbReference type="ChEBI" id="CHEBI:57692"/>
    </cofactor>
</comment>
<dbReference type="SUPFAM" id="SSF51905">
    <property type="entry name" value="FAD/NAD(P)-binding domain"/>
    <property type="match status" value="1"/>
</dbReference>
<proteinExistence type="predicted"/>
<dbReference type="GO" id="GO:0033765">
    <property type="term" value="F:steroid dehydrogenase activity, acting on the CH-CH group of donors"/>
    <property type="evidence" value="ECO:0007669"/>
    <property type="project" value="UniProtKB-ARBA"/>
</dbReference>
<dbReference type="Proteomes" id="UP000270112">
    <property type="component" value="Unassembled WGS sequence"/>
</dbReference>
<dbReference type="Gene3D" id="3.50.50.60">
    <property type="entry name" value="FAD/NAD(P)-binding domain"/>
    <property type="match status" value="2"/>
</dbReference>
<evidence type="ECO:0000313" key="10">
    <source>
        <dbReference type="Proteomes" id="UP000270112"/>
    </source>
</evidence>
<dbReference type="Pfam" id="PF00890">
    <property type="entry name" value="FAD_binding_2"/>
    <property type="match status" value="1"/>
</dbReference>
<feature type="domain" description="FAD-dependent oxidoreductase 2 FAD-binding" evidence="6">
    <location>
        <begin position="82"/>
        <end position="556"/>
    </location>
</feature>
<dbReference type="GO" id="GO:0008202">
    <property type="term" value="P:steroid metabolic process"/>
    <property type="evidence" value="ECO:0007669"/>
    <property type="project" value="UniProtKB-ARBA"/>
</dbReference>
<dbReference type="EMBL" id="QICC01000001">
    <property type="protein sequence ID" value="RNM43404.1"/>
    <property type="molecule type" value="Genomic_DNA"/>
</dbReference>
<feature type="region of interest" description="Disordered" evidence="5">
    <location>
        <begin position="1"/>
        <end position="33"/>
    </location>
</feature>
<dbReference type="Gene3D" id="3.90.700.10">
    <property type="entry name" value="Succinate dehydrogenase/fumarate reductase flavoprotein, catalytic domain"/>
    <property type="match status" value="1"/>
</dbReference>
<organism evidence="8 10">
    <name type="scientific">Eggerthella sinensis</name>
    <dbReference type="NCBI Taxonomy" id="242230"/>
    <lineage>
        <taxon>Bacteria</taxon>
        <taxon>Bacillati</taxon>
        <taxon>Actinomycetota</taxon>
        <taxon>Coriobacteriia</taxon>
        <taxon>Eggerthellales</taxon>
        <taxon>Eggerthellaceae</taxon>
        <taxon>Eggerthella</taxon>
    </lineage>
</organism>
<evidence type="ECO:0000313" key="7">
    <source>
        <dbReference type="EMBL" id="RDB71389.1"/>
    </source>
</evidence>
<dbReference type="InterPro" id="IPR003953">
    <property type="entry name" value="FAD-dep_OxRdtase_2_FAD-bd"/>
</dbReference>
<feature type="compositionally biased region" description="Basic residues" evidence="5">
    <location>
        <begin position="1"/>
        <end position="15"/>
    </location>
</feature>